<dbReference type="GO" id="GO:0042372">
    <property type="term" value="P:phylloquinone biosynthetic process"/>
    <property type="evidence" value="ECO:0007669"/>
    <property type="project" value="UniProtKB-UniRule"/>
</dbReference>
<dbReference type="InterPro" id="IPR029065">
    <property type="entry name" value="Enolase_C-like"/>
</dbReference>
<evidence type="ECO:0000256" key="4">
    <source>
        <dbReference type="HAMAP-Rule" id="MF_00470"/>
    </source>
</evidence>
<comment type="catalytic activity">
    <reaction evidence="4">
        <text>(1R,6R)-6-hydroxy-2-succinyl-cyclohexa-2,4-diene-1-carboxylate = 2-succinylbenzoate + H2O</text>
        <dbReference type="Rhea" id="RHEA:10196"/>
        <dbReference type="ChEBI" id="CHEBI:15377"/>
        <dbReference type="ChEBI" id="CHEBI:18325"/>
        <dbReference type="ChEBI" id="CHEBI:58689"/>
        <dbReference type="EC" id="4.2.1.113"/>
    </reaction>
</comment>
<evidence type="ECO:0000256" key="3">
    <source>
        <dbReference type="ARBA" id="ARBA00023239"/>
    </source>
</evidence>
<dbReference type="UniPathway" id="UPA00995"/>
<dbReference type="UniPathway" id="UPA01057">
    <property type="reaction ID" value="UER00165"/>
</dbReference>
<comment type="function">
    <text evidence="4">Converts 2-succinyl-6-hydroxy-2,4-cyclohexadiene-1-carboxylate (SHCHC) to 2-succinylbenzoate (OSB).</text>
</comment>
<dbReference type="SFLD" id="SFLDG00180">
    <property type="entry name" value="muconate_cycloisomerase"/>
    <property type="match status" value="1"/>
</dbReference>
<reference evidence="8" key="1">
    <citation type="submission" date="2018-02" db="EMBL/GenBank/DDBJ databases">
        <authorList>
            <person name="Moore K."/>
            <person name="Momper L."/>
        </authorList>
    </citation>
    <scope>NUCLEOTIDE SEQUENCE [LARGE SCALE GENOMIC DNA]</scope>
    <source>
        <strain evidence="8">ULC18</strain>
    </source>
</reference>
<evidence type="ECO:0000313" key="7">
    <source>
        <dbReference type="EMBL" id="PSB25919.1"/>
    </source>
</evidence>
<dbReference type="AlphaFoldDB" id="A0A2T1DZN5"/>
<dbReference type="GO" id="GO:0009234">
    <property type="term" value="P:menaquinone biosynthetic process"/>
    <property type="evidence" value="ECO:0007669"/>
    <property type="project" value="UniProtKB-UniRule"/>
</dbReference>
<proteinExistence type="inferred from homology"/>
<dbReference type="InterPro" id="IPR010196">
    <property type="entry name" value="OSB_synthase_MenC1"/>
</dbReference>
<dbReference type="SMART" id="SM00922">
    <property type="entry name" value="MR_MLE"/>
    <property type="match status" value="1"/>
</dbReference>
<dbReference type="PANTHER" id="PTHR48073">
    <property type="entry name" value="O-SUCCINYLBENZOATE SYNTHASE-RELATED"/>
    <property type="match status" value="1"/>
</dbReference>
<dbReference type="InterPro" id="IPR036849">
    <property type="entry name" value="Enolase-like_C_sf"/>
</dbReference>
<dbReference type="Gene3D" id="3.20.20.120">
    <property type="entry name" value="Enolase-like C-terminal domain"/>
    <property type="match status" value="1"/>
</dbReference>
<feature type="binding site" evidence="4">
    <location>
        <position position="188"/>
    </location>
    <ligand>
        <name>Mg(2+)</name>
        <dbReference type="ChEBI" id="CHEBI:18420"/>
    </ligand>
</feature>
<dbReference type="Pfam" id="PF13378">
    <property type="entry name" value="MR_MLE_C"/>
    <property type="match status" value="1"/>
</dbReference>
<keyword evidence="2 4" id="KW-0460">Magnesium</keyword>
<accession>A0A2T1DZN5</accession>
<dbReference type="OrthoDB" id="9802699at2"/>
<dbReference type="CDD" id="cd03320">
    <property type="entry name" value="OSBS"/>
    <property type="match status" value="1"/>
</dbReference>
<dbReference type="EC" id="4.2.1.113" evidence="4 5"/>
<evidence type="ECO:0000256" key="5">
    <source>
        <dbReference type="NCBIfam" id="TIGR01927"/>
    </source>
</evidence>
<dbReference type="InterPro" id="IPR041338">
    <property type="entry name" value="OSBS_N"/>
</dbReference>
<comment type="cofactor">
    <cofactor evidence="4">
        <name>a divalent metal cation</name>
        <dbReference type="ChEBI" id="CHEBI:60240"/>
    </cofactor>
</comment>
<dbReference type="GO" id="GO:0043748">
    <property type="term" value="F:O-succinylbenzoate synthase activity"/>
    <property type="evidence" value="ECO:0007669"/>
    <property type="project" value="UniProtKB-EC"/>
</dbReference>
<gene>
    <name evidence="4" type="primary">menC</name>
    <name evidence="7" type="ORF">C7B82_21515</name>
</gene>
<dbReference type="HAMAP" id="MF_00470">
    <property type="entry name" value="MenC_1"/>
    <property type="match status" value="1"/>
</dbReference>
<keyword evidence="3 4" id="KW-0456">Lyase</keyword>
<feature type="binding site" evidence="4">
    <location>
        <position position="222"/>
    </location>
    <ligand>
        <name>Mg(2+)</name>
        <dbReference type="ChEBI" id="CHEBI:18420"/>
    </ligand>
</feature>
<keyword evidence="8" id="KW-1185">Reference proteome</keyword>
<dbReference type="Proteomes" id="UP000239576">
    <property type="component" value="Unassembled WGS sequence"/>
</dbReference>
<evidence type="ECO:0000313" key="8">
    <source>
        <dbReference type="Proteomes" id="UP000239576"/>
    </source>
</evidence>
<reference evidence="7 8" key="2">
    <citation type="submission" date="2018-03" db="EMBL/GenBank/DDBJ databases">
        <title>The ancient ancestry and fast evolution of plastids.</title>
        <authorList>
            <person name="Moore K.R."/>
            <person name="Magnabosco C."/>
            <person name="Momper L."/>
            <person name="Gold D.A."/>
            <person name="Bosak T."/>
            <person name="Fournier G.P."/>
        </authorList>
    </citation>
    <scope>NUCLEOTIDE SEQUENCE [LARGE SCALE GENOMIC DNA]</scope>
    <source>
        <strain evidence="7 8">ULC18</strain>
    </source>
</reference>
<keyword evidence="1 4" id="KW-0479">Metal-binding</keyword>
<comment type="similarity">
    <text evidence="4">Belongs to the mandelate racemase/muconate lactonizing enzyme family. MenC type 1 subfamily.</text>
</comment>
<dbReference type="GO" id="GO:0000287">
    <property type="term" value="F:magnesium ion binding"/>
    <property type="evidence" value="ECO:0007669"/>
    <property type="project" value="UniProtKB-UniRule"/>
</dbReference>
<dbReference type="SUPFAM" id="SSF54826">
    <property type="entry name" value="Enolase N-terminal domain-like"/>
    <property type="match status" value="1"/>
</dbReference>
<evidence type="ECO:0000259" key="6">
    <source>
        <dbReference type="SMART" id="SM00922"/>
    </source>
</evidence>
<dbReference type="RefSeq" id="WP_106258471.1">
    <property type="nucleotide sequence ID" value="NZ_CAWNSW010000038.1"/>
</dbReference>
<name>A0A2T1DZN5_9CYAN</name>
<comment type="pathway">
    <text evidence="4">Cofactor biosynthesis; phylloquinone biosynthesis.</text>
</comment>
<feature type="binding site" evidence="4">
    <location>
        <position position="247"/>
    </location>
    <ligand>
        <name>Mg(2+)</name>
        <dbReference type="ChEBI" id="CHEBI:18420"/>
    </ligand>
</feature>
<organism evidence="7 8">
    <name type="scientific">Stenomitos frigidus ULC18</name>
    <dbReference type="NCBI Taxonomy" id="2107698"/>
    <lineage>
        <taxon>Bacteria</taxon>
        <taxon>Bacillati</taxon>
        <taxon>Cyanobacteriota</taxon>
        <taxon>Cyanophyceae</taxon>
        <taxon>Leptolyngbyales</taxon>
        <taxon>Leptolyngbyaceae</taxon>
        <taxon>Stenomitos</taxon>
    </lineage>
</organism>
<dbReference type="SFLD" id="SFLDS00001">
    <property type="entry name" value="Enolase"/>
    <property type="match status" value="1"/>
</dbReference>
<comment type="pathway">
    <text evidence="4">Quinol/quinone metabolism; 1,4-dihydroxy-2-naphthoate biosynthesis; 1,4-dihydroxy-2-naphthoate from chorismate: step 4/7.</text>
</comment>
<evidence type="ECO:0000256" key="2">
    <source>
        <dbReference type="ARBA" id="ARBA00022842"/>
    </source>
</evidence>
<feature type="domain" description="Mandelate racemase/muconate lactonizing enzyme C-terminal" evidence="6">
    <location>
        <begin position="138"/>
        <end position="243"/>
    </location>
</feature>
<dbReference type="InterPro" id="IPR013342">
    <property type="entry name" value="Mandelate_racemase_C"/>
</dbReference>
<protein>
    <recommendedName>
        <fullName evidence="4 5">o-succinylbenzoate synthase</fullName>
        <shortName evidence="4">OSB synthase</shortName>
        <shortName evidence="4">OSBS</shortName>
        <ecNumber evidence="4 5">4.2.1.113</ecNumber>
    </recommendedName>
    <alternativeName>
        <fullName evidence="4">4-(2'-carboxyphenyl)-4-oxybutyric acid synthase</fullName>
    </alternativeName>
    <alternativeName>
        <fullName evidence="4">o-succinylbenzoic acid synthase</fullName>
    </alternativeName>
</protein>
<feature type="active site" description="Proton acceptor" evidence="4">
    <location>
        <position position="271"/>
    </location>
</feature>
<dbReference type="SFLD" id="SFLDF00009">
    <property type="entry name" value="o-succinylbenzoate_synthase"/>
    <property type="match status" value="1"/>
</dbReference>
<dbReference type="SUPFAM" id="SSF51604">
    <property type="entry name" value="Enolase C-terminal domain-like"/>
    <property type="match status" value="1"/>
</dbReference>
<feature type="active site" description="Proton donor" evidence="4">
    <location>
        <position position="159"/>
    </location>
</feature>
<evidence type="ECO:0000256" key="1">
    <source>
        <dbReference type="ARBA" id="ARBA00022723"/>
    </source>
</evidence>
<dbReference type="InterPro" id="IPR029017">
    <property type="entry name" value="Enolase-like_N"/>
</dbReference>
<dbReference type="Pfam" id="PF21508">
    <property type="entry name" value="MenC_N"/>
    <property type="match status" value="1"/>
</dbReference>
<comment type="caution">
    <text evidence="7">The sequence shown here is derived from an EMBL/GenBank/DDBJ whole genome shotgun (WGS) entry which is preliminary data.</text>
</comment>
<dbReference type="Gene3D" id="3.30.390.10">
    <property type="entry name" value="Enolase-like, N-terminal domain"/>
    <property type="match status" value="1"/>
</dbReference>
<dbReference type="NCBIfam" id="NF002739">
    <property type="entry name" value="PRK02714.1"/>
    <property type="match status" value="1"/>
</dbReference>
<dbReference type="PANTHER" id="PTHR48073:SF2">
    <property type="entry name" value="O-SUCCINYLBENZOATE SYNTHASE"/>
    <property type="match status" value="1"/>
</dbReference>
<dbReference type="EMBL" id="PVWK01000118">
    <property type="protein sequence ID" value="PSB25919.1"/>
    <property type="molecule type" value="Genomic_DNA"/>
</dbReference>
<sequence>MLYQWQFRPYRRHFKQALQTNHGAWAVRDGIILRLTDEAGNVGWGEIAPIPWFGSETIEQALEFCQQLPSELSNDRILSIPDRLPCCQFAFESAWEAIASQFSRPTEWLKQQNTGNQDSSLNTPHSRSLTYSALLPAGEAALHTWRPLWEQGFRTFKWKIGVEAIAIELEILHILTRNLPTTAKLRLDANAGLSTDDAAAWLQQCDTITANPDVPVTIEYIEQPLAIAQFQAMQDLSQHYRTSIALDESVARLDQLKACYDNGWRGIFVIKPAIVGSPFRLRQFCQTCAIDAVFSSALETAIGRQAGLRLAETLGNPDRAMGYGTTHWFDDAATTDFEQLWQTF</sequence>
<dbReference type="NCBIfam" id="TIGR01927">
    <property type="entry name" value="menC_gam_Gplu"/>
    <property type="match status" value="1"/>
</dbReference>